<dbReference type="InterPro" id="IPR002577">
    <property type="entry name" value="HTH_HxlR"/>
</dbReference>
<dbReference type="Proteomes" id="UP000198793">
    <property type="component" value="Unassembled WGS sequence"/>
</dbReference>
<accession>A0A1H0KBJ2</accession>
<sequence>MTADPSPLPDCTGVGNVLSRVGDKWSVQIVVVLHRRGERFNSLKRLVPGVSQQALASALKALERDGLVQRTVHQTTPPQVEYALTPLGRSLSGPIRELAEWAIHNRAAIGASRSEYDARTKGPTG</sequence>
<reference evidence="5 6" key="1">
    <citation type="submission" date="2016-10" db="EMBL/GenBank/DDBJ databases">
        <authorList>
            <person name="de Groot N.N."/>
        </authorList>
    </citation>
    <scope>NUCLEOTIDE SEQUENCE [LARGE SCALE GENOMIC DNA]</scope>
    <source>
        <strain evidence="6">L7-484,KACC 16230,DSM 25025</strain>
    </source>
</reference>
<evidence type="ECO:0000313" key="5">
    <source>
        <dbReference type="EMBL" id="SDO53216.1"/>
    </source>
</evidence>
<name>A0A1H0KBJ2_9HYPH</name>
<dbReference type="PANTHER" id="PTHR33204:SF39">
    <property type="entry name" value="TRANSCRIPTIONAL REGULATORY PROTEIN"/>
    <property type="match status" value="1"/>
</dbReference>
<dbReference type="Pfam" id="PF01638">
    <property type="entry name" value="HxlR"/>
    <property type="match status" value="1"/>
</dbReference>
<evidence type="ECO:0000313" key="6">
    <source>
        <dbReference type="Proteomes" id="UP000198793"/>
    </source>
</evidence>
<dbReference type="InterPro" id="IPR036390">
    <property type="entry name" value="WH_DNA-bd_sf"/>
</dbReference>
<keyword evidence="3" id="KW-0804">Transcription</keyword>
<protein>
    <submittedName>
        <fullName evidence="5">DNA-binding transcriptional regulator, HxlR family</fullName>
    </submittedName>
</protein>
<keyword evidence="1" id="KW-0805">Transcription regulation</keyword>
<feature type="domain" description="HTH hxlR-type" evidence="4">
    <location>
        <begin position="11"/>
        <end position="110"/>
    </location>
</feature>
<proteinExistence type="predicted"/>
<gene>
    <name evidence="5" type="ORF">SAMN05192530_107190</name>
</gene>
<dbReference type="RefSeq" id="WP_090675280.1">
    <property type="nucleotide sequence ID" value="NZ_FNIT01000007.1"/>
</dbReference>
<keyword evidence="2 5" id="KW-0238">DNA-binding</keyword>
<dbReference type="PANTHER" id="PTHR33204">
    <property type="entry name" value="TRANSCRIPTIONAL REGULATOR, MARR FAMILY"/>
    <property type="match status" value="1"/>
</dbReference>
<dbReference type="PROSITE" id="PS51118">
    <property type="entry name" value="HTH_HXLR"/>
    <property type="match status" value="1"/>
</dbReference>
<evidence type="ECO:0000256" key="1">
    <source>
        <dbReference type="ARBA" id="ARBA00023015"/>
    </source>
</evidence>
<keyword evidence="6" id="KW-1185">Reference proteome</keyword>
<dbReference type="OrthoDB" id="9800350at2"/>
<dbReference type="Gene3D" id="1.10.10.10">
    <property type="entry name" value="Winged helix-like DNA-binding domain superfamily/Winged helix DNA-binding domain"/>
    <property type="match status" value="1"/>
</dbReference>
<dbReference type="SUPFAM" id="SSF46785">
    <property type="entry name" value="Winged helix' DNA-binding domain"/>
    <property type="match status" value="1"/>
</dbReference>
<evidence type="ECO:0000256" key="3">
    <source>
        <dbReference type="ARBA" id="ARBA00023163"/>
    </source>
</evidence>
<dbReference type="GO" id="GO:0003677">
    <property type="term" value="F:DNA binding"/>
    <property type="evidence" value="ECO:0007669"/>
    <property type="project" value="UniProtKB-KW"/>
</dbReference>
<dbReference type="EMBL" id="FNIT01000007">
    <property type="protein sequence ID" value="SDO53216.1"/>
    <property type="molecule type" value="Genomic_DNA"/>
</dbReference>
<evidence type="ECO:0000256" key="2">
    <source>
        <dbReference type="ARBA" id="ARBA00023125"/>
    </source>
</evidence>
<dbReference type="STRING" id="1166073.SAMN05192530_107190"/>
<dbReference type="AlphaFoldDB" id="A0A1H0KBJ2"/>
<dbReference type="InterPro" id="IPR036388">
    <property type="entry name" value="WH-like_DNA-bd_sf"/>
</dbReference>
<evidence type="ECO:0000259" key="4">
    <source>
        <dbReference type="PROSITE" id="PS51118"/>
    </source>
</evidence>
<organism evidence="5 6">
    <name type="scientific">Aureimonas jatrophae</name>
    <dbReference type="NCBI Taxonomy" id="1166073"/>
    <lineage>
        <taxon>Bacteria</taxon>
        <taxon>Pseudomonadati</taxon>
        <taxon>Pseudomonadota</taxon>
        <taxon>Alphaproteobacteria</taxon>
        <taxon>Hyphomicrobiales</taxon>
        <taxon>Aurantimonadaceae</taxon>
        <taxon>Aureimonas</taxon>
    </lineage>
</organism>